<organism evidence="3 4">
    <name type="scientific">Dryococelus australis</name>
    <dbReference type="NCBI Taxonomy" id="614101"/>
    <lineage>
        <taxon>Eukaryota</taxon>
        <taxon>Metazoa</taxon>
        <taxon>Ecdysozoa</taxon>
        <taxon>Arthropoda</taxon>
        <taxon>Hexapoda</taxon>
        <taxon>Insecta</taxon>
        <taxon>Pterygota</taxon>
        <taxon>Neoptera</taxon>
        <taxon>Polyneoptera</taxon>
        <taxon>Phasmatodea</taxon>
        <taxon>Verophasmatodea</taxon>
        <taxon>Anareolatae</taxon>
        <taxon>Phasmatidae</taxon>
        <taxon>Eurycanthinae</taxon>
        <taxon>Dryococelus</taxon>
    </lineage>
</organism>
<evidence type="ECO:0000256" key="2">
    <source>
        <dbReference type="SAM" id="Phobius"/>
    </source>
</evidence>
<comment type="caution">
    <text evidence="3">The sequence shown here is derived from an EMBL/GenBank/DDBJ whole genome shotgun (WGS) entry which is preliminary data.</text>
</comment>
<dbReference type="EMBL" id="JARBHB010000003">
    <property type="protein sequence ID" value="KAJ8888851.1"/>
    <property type="molecule type" value="Genomic_DNA"/>
</dbReference>
<proteinExistence type="predicted"/>
<keyword evidence="2" id="KW-1133">Transmembrane helix</keyword>
<protein>
    <recommendedName>
        <fullName evidence="5">Transposase</fullName>
    </recommendedName>
</protein>
<evidence type="ECO:0000256" key="1">
    <source>
        <dbReference type="SAM" id="MobiDB-lite"/>
    </source>
</evidence>
<dbReference type="Gene3D" id="3.30.420.10">
    <property type="entry name" value="Ribonuclease H-like superfamily/Ribonuclease H"/>
    <property type="match status" value="1"/>
</dbReference>
<reference evidence="3 4" key="1">
    <citation type="submission" date="2023-02" db="EMBL/GenBank/DDBJ databases">
        <title>LHISI_Scaffold_Assembly.</title>
        <authorList>
            <person name="Stuart O.P."/>
            <person name="Cleave R."/>
            <person name="Magrath M.J.L."/>
            <person name="Mikheyev A.S."/>
        </authorList>
    </citation>
    <scope>NUCLEOTIDE SEQUENCE [LARGE SCALE GENOMIC DNA]</scope>
    <source>
        <strain evidence="3">Daus_M_001</strain>
        <tissue evidence="3">Leg muscle</tissue>
    </source>
</reference>
<accession>A0ABQ9HWV8</accession>
<dbReference type="InterPro" id="IPR036397">
    <property type="entry name" value="RNaseH_sf"/>
</dbReference>
<name>A0ABQ9HWV8_9NEOP</name>
<feature type="region of interest" description="Disordered" evidence="1">
    <location>
        <begin position="68"/>
        <end position="106"/>
    </location>
</feature>
<feature type="transmembrane region" description="Helical" evidence="2">
    <location>
        <begin position="123"/>
        <end position="141"/>
    </location>
</feature>
<keyword evidence="2" id="KW-0812">Transmembrane</keyword>
<dbReference type="Proteomes" id="UP001159363">
    <property type="component" value="Chromosome 3"/>
</dbReference>
<keyword evidence="4" id="KW-1185">Reference proteome</keyword>
<sequence>MFIHRFEKAVFSYVEELRKVLLMCITWGNWDNPSKPMAPTMPASTKDELAKGFEGAYQGLRHSWSKQMEEQQQVIKEQGGKGGHPSRTNPQENSNVHHISNTRKSETIRPRMETRWPLIKRHAFVYLGVLFMLPIALGRLIHSLEQDEMRSSKNVTISAIPQLNNHKVPFTPKQTEANMSERISMNQAFPNSDYTGANRHEHIEWSNIASVTRVPHQLTDEKTYRMETSRDRIRPDAINSIQNQSGNLWNCVRRRQRHPKRAACNSPRPRQIAFYNDGIIDKEFVPAGQTVNASFYEQLLKLLLKRNRRVRPELHGTGKWMLLRDNAPAHCAIRVQFLAQRSLPILSQPPYFPDRAPACRLPFPRPKSLERRTFAPSRQSGNVCVNELRTPNMSKQAYPSKIRRKTDNERIFSECEPNLNEHVRNDGMILLRAGSVLPPPQQTRLWKDSAVKWKQEVSMV</sequence>
<gene>
    <name evidence="3" type="ORF">PR048_008345</name>
</gene>
<keyword evidence="2" id="KW-0472">Membrane</keyword>
<evidence type="ECO:0008006" key="5">
    <source>
        <dbReference type="Google" id="ProtNLM"/>
    </source>
</evidence>
<feature type="compositionally biased region" description="Polar residues" evidence="1">
    <location>
        <begin position="86"/>
        <end position="99"/>
    </location>
</feature>
<evidence type="ECO:0000313" key="3">
    <source>
        <dbReference type="EMBL" id="KAJ8888851.1"/>
    </source>
</evidence>
<evidence type="ECO:0000313" key="4">
    <source>
        <dbReference type="Proteomes" id="UP001159363"/>
    </source>
</evidence>